<feature type="transmembrane region" description="Helical" evidence="12">
    <location>
        <begin position="165"/>
        <end position="187"/>
    </location>
</feature>
<dbReference type="GO" id="GO:0045893">
    <property type="term" value="P:positive regulation of DNA-templated transcription"/>
    <property type="evidence" value="ECO:0007669"/>
    <property type="project" value="TreeGrafter"/>
</dbReference>
<accession>A0A1Q3G3Z3</accession>
<dbReference type="InterPro" id="IPR048339">
    <property type="entry name" value="Mediator_Med16_C"/>
</dbReference>
<proteinExistence type="inferred from homology"/>
<dbReference type="Pfam" id="PF20718">
    <property type="entry name" value="Med16_bridge"/>
    <property type="match status" value="1"/>
</dbReference>
<comment type="subunit">
    <text evidence="11">Component of the Mediator complex.</text>
</comment>
<evidence type="ECO:0000256" key="4">
    <source>
        <dbReference type="ARBA" id="ARBA00022574"/>
    </source>
</evidence>
<evidence type="ECO:0000259" key="14">
    <source>
        <dbReference type="Pfam" id="PF20718"/>
    </source>
</evidence>
<dbReference type="SUPFAM" id="SSF69322">
    <property type="entry name" value="Tricorn protease domain 2"/>
    <property type="match status" value="1"/>
</dbReference>
<evidence type="ECO:0000256" key="9">
    <source>
        <dbReference type="ARBA" id="ARBA00023242"/>
    </source>
</evidence>
<dbReference type="InterPro" id="IPR048616">
    <property type="entry name" value="MED16_bridge"/>
</dbReference>
<gene>
    <name evidence="11" type="primary">MED16</name>
</gene>
<dbReference type="GO" id="GO:0016592">
    <property type="term" value="C:mediator complex"/>
    <property type="evidence" value="ECO:0007669"/>
    <property type="project" value="InterPro"/>
</dbReference>
<sequence>MELLYMTHRKTNQNSVSFAETQQNFEFFATTSTCNVLAFTTTSELAEPSPIQGWGFHIYVADLNTPWFPHRVTTSKYPVSVLEWDVLGRFLLVGDRNGNVQLFVQKGTLTEWKAVYSVRFPGENIIAAAFFHNGRKISLQMDKKEHSLYVEKFPKQRFSASVRQFGGVPVEGVLIVSATGMLGAFIIPPDSNVNIMKQQETMVLTPVTESLGITRNFYTTADICYGKSGHFMIAAGNGDTKSANSGMIQCFRVAVTVKKGSETLEINSSALPSFFLAEGLGKDLKELRVAHIKWISNEDADSLIVASNYAGGGSFIEQWELTEESMPIHKLFQSSKNESFKTILWMSKTKYVYNAKVVKVCSTRLNFMNCSFIYLAMSDNSIHCLQRDTFKRLTCTNIISIRDPNDHASKQIRLGVKIGAINVSFLGHLFVALDTTGQIYVYRCNFMIQDQLGTPALIVQTVNLLEFCLVTGFDCLEILLTLKPQILDNILERLTDNFNRQPPNVQQYYYVNFLTMKIALYRLSITGQQKAHDLSNLLILHSILIAFKSLLRPSDLTSHDKGPAENLAMVLSESVQDVDKVLLNLEAKDFTMERPTLQSLQQLIQWVADLALNILAKLPESRSFMSSKQGYDISKDIVALNSIRELLVMIRIWGLLNPQCLPVFSRSTDNLDILVTLFRLLTKLSLNPNEPDDLLLDECCLLPNQVLIPQLQFVPSRTMIASPLLPHVSLPVICDYGVENETLKFCPEIPIVEGGLSNDNVIDSVMYLQLGRKPPSLRRCSRCGSCSSPISVAKTPAMKAWEQRWIDKCRCNGFWRLELA</sequence>
<reference evidence="16" key="1">
    <citation type="submission" date="2017-01" db="EMBL/GenBank/DDBJ databases">
        <title>A deep insight into the sialotranscriptome of adult male and female Cluex tarsalis mosquitoes.</title>
        <authorList>
            <person name="Ribeiro J.M."/>
            <person name="Moreira F."/>
            <person name="Bernard K.A."/>
            <person name="Calvo E."/>
        </authorList>
    </citation>
    <scope>NUCLEOTIDE SEQUENCE</scope>
    <source>
        <strain evidence="16">Kern County</strain>
        <tissue evidence="16">Salivary glands</tissue>
    </source>
</reference>
<organism evidence="16">
    <name type="scientific">Culex tarsalis</name>
    <name type="common">Encephalitis mosquito</name>
    <dbReference type="NCBI Taxonomy" id="7177"/>
    <lineage>
        <taxon>Eukaryota</taxon>
        <taxon>Metazoa</taxon>
        <taxon>Ecdysozoa</taxon>
        <taxon>Arthropoda</taxon>
        <taxon>Hexapoda</taxon>
        <taxon>Insecta</taxon>
        <taxon>Pterygota</taxon>
        <taxon>Neoptera</taxon>
        <taxon>Endopterygota</taxon>
        <taxon>Diptera</taxon>
        <taxon>Nematocera</taxon>
        <taxon>Culicoidea</taxon>
        <taxon>Culicidae</taxon>
        <taxon>Culicinae</taxon>
        <taxon>Culicini</taxon>
        <taxon>Culex</taxon>
        <taxon>Culex</taxon>
    </lineage>
</organism>
<evidence type="ECO:0000259" key="15">
    <source>
        <dbReference type="Pfam" id="PF20719"/>
    </source>
</evidence>
<evidence type="ECO:0000256" key="7">
    <source>
        <dbReference type="ARBA" id="ARBA00023159"/>
    </source>
</evidence>
<keyword evidence="12" id="KW-0812">Transmembrane</keyword>
<feature type="domain" description="Mediator complex subunit 16 C-terminal" evidence="15">
    <location>
        <begin position="719"/>
        <end position="816"/>
    </location>
</feature>
<dbReference type="InterPro" id="IPR021665">
    <property type="entry name" value="Mediator_Med16_N"/>
</dbReference>
<feature type="domain" description="Mediator complex subunit Med16 N-terminal" evidence="13">
    <location>
        <begin position="114"/>
        <end position="421"/>
    </location>
</feature>
<name>A0A1Q3G3Z3_CULTA</name>
<evidence type="ECO:0000313" key="16">
    <source>
        <dbReference type="EMBL" id="JAV34517.1"/>
    </source>
</evidence>
<feature type="domain" description="Mediator of RNA polymerase II transcription subunit 16 central helical bridge" evidence="14">
    <location>
        <begin position="464"/>
        <end position="653"/>
    </location>
</feature>
<dbReference type="Pfam" id="PF20719">
    <property type="entry name" value="Med16_C"/>
    <property type="match status" value="1"/>
</dbReference>
<evidence type="ECO:0000256" key="8">
    <source>
        <dbReference type="ARBA" id="ARBA00023163"/>
    </source>
</evidence>
<evidence type="ECO:0000256" key="2">
    <source>
        <dbReference type="ARBA" id="ARBA00006543"/>
    </source>
</evidence>
<keyword evidence="8 11" id="KW-0804">Transcription</keyword>
<keyword evidence="12" id="KW-1133">Transmembrane helix</keyword>
<keyword evidence="6 11" id="KW-0805">Transcription regulation</keyword>
<comment type="subcellular location">
    <subcellularLocation>
        <location evidence="1 11">Nucleus</location>
    </subcellularLocation>
</comment>
<comment type="similarity">
    <text evidence="2 11">Belongs to the Mediator complex subunit 16 family.</text>
</comment>
<dbReference type="PANTHER" id="PTHR13224">
    <property type="entry name" value="THYROID HORMONE RECEPTOR-ASSOCIATED PROTEIN-RELATED"/>
    <property type="match status" value="1"/>
</dbReference>
<comment type="function">
    <text evidence="11">Component of the Mediator complex, a coactivator involved in the regulated transcription of nearly all RNA polymerase II-dependent genes. Mediator functions as a bridge to convey information from gene-specific regulatory proteins to the basal RNA polymerase II transcription machinery. Mediator is recruited to promoters by direct interactions with regulatory proteins and serves as a scaffold for the assembly of a functional preinitiation complex with RNA polymerase II and the general transcription factors.</text>
</comment>
<evidence type="ECO:0000256" key="10">
    <source>
        <dbReference type="ARBA" id="ARBA00032015"/>
    </source>
</evidence>
<dbReference type="InterPro" id="IPR048338">
    <property type="entry name" value="Mediator_Med16"/>
</dbReference>
<dbReference type="PANTHER" id="PTHR13224:SF6">
    <property type="entry name" value="MEDIATOR OF RNA POLYMERASE II TRANSCRIPTION SUBUNIT 16"/>
    <property type="match status" value="1"/>
</dbReference>
<evidence type="ECO:0000256" key="3">
    <source>
        <dbReference type="ARBA" id="ARBA00019614"/>
    </source>
</evidence>
<dbReference type="Pfam" id="PF11635">
    <property type="entry name" value="Med16_N"/>
    <property type="match status" value="1"/>
</dbReference>
<evidence type="ECO:0000256" key="1">
    <source>
        <dbReference type="ARBA" id="ARBA00004123"/>
    </source>
</evidence>
<evidence type="ECO:0000259" key="13">
    <source>
        <dbReference type="Pfam" id="PF11635"/>
    </source>
</evidence>
<evidence type="ECO:0000256" key="6">
    <source>
        <dbReference type="ARBA" id="ARBA00023015"/>
    </source>
</evidence>
<evidence type="ECO:0000256" key="5">
    <source>
        <dbReference type="ARBA" id="ARBA00022737"/>
    </source>
</evidence>
<protein>
    <recommendedName>
        <fullName evidence="3 11">Mediator of RNA polymerase II transcription subunit 16</fullName>
    </recommendedName>
    <alternativeName>
        <fullName evidence="10 11">Mediator complex subunit 16</fullName>
    </alternativeName>
</protein>
<dbReference type="AlphaFoldDB" id="A0A1Q3G3Z3"/>
<evidence type="ECO:0000256" key="12">
    <source>
        <dbReference type="SAM" id="Phobius"/>
    </source>
</evidence>
<keyword evidence="5" id="KW-0677">Repeat</keyword>
<keyword evidence="9 11" id="KW-0539">Nucleus</keyword>
<keyword evidence="12" id="KW-0472">Membrane</keyword>
<dbReference type="EMBL" id="GFDL01000528">
    <property type="protein sequence ID" value="JAV34517.1"/>
    <property type="molecule type" value="Transcribed_RNA"/>
</dbReference>
<evidence type="ECO:0000256" key="11">
    <source>
        <dbReference type="RuleBase" id="RU364149"/>
    </source>
</evidence>
<keyword evidence="7 11" id="KW-0010">Activator</keyword>
<keyword evidence="4" id="KW-0853">WD repeat</keyword>